<dbReference type="InterPro" id="IPR023214">
    <property type="entry name" value="HAD_sf"/>
</dbReference>
<dbReference type="GO" id="GO:0000287">
    <property type="term" value="F:magnesium ion binding"/>
    <property type="evidence" value="ECO:0007669"/>
    <property type="project" value="TreeGrafter"/>
</dbReference>
<dbReference type="PROSITE" id="PS01229">
    <property type="entry name" value="COF_2"/>
    <property type="match status" value="1"/>
</dbReference>
<sequence length="148" mass="16547">MYSFNPNELNEEKNPFAIFTKRLAKYMDINIFNDIEELLHDDVKITKIMYASNDVETIISLHEKIKQIQGIEVFRAAKNSLDVVTANVSKGKALIEYASDLGVDRGEIIAMGDGENDLSMLLEVGFPITLENGEDCLKEIASMVTVSN</sequence>
<dbReference type="GO" id="GO:0005829">
    <property type="term" value="C:cytosol"/>
    <property type="evidence" value="ECO:0007669"/>
    <property type="project" value="TreeGrafter"/>
</dbReference>
<dbReference type="Proteomes" id="UP001291306">
    <property type="component" value="Unassembled WGS sequence"/>
</dbReference>
<dbReference type="Gene3D" id="3.40.50.1000">
    <property type="entry name" value="HAD superfamily/HAD-like"/>
    <property type="match status" value="1"/>
</dbReference>
<dbReference type="PANTHER" id="PTHR10000">
    <property type="entry name" value="PHOSPHOSERINE PHOSPHATASE"/>
    <property type="match status" value="1"/>
</dbReference>
<proteinExistence type="predicted"/>
<dbReference type="InterPro" id="IPR036412">
    <property type="entry name" value="HAD-like_sf"/>
</dbReference>
<dbReference type="Pfam" id="PF08282">
    <property type="entry name" value="Hydrolase_3"/>
    <property type="match status" value="1"/>
</dbReference>
<evidence type="ECO:0000313" key="1">
    <source>
        <dbReference type="EMBL" id="MDZ5001124.1"/>
    </source>
</evidence>
<keyword evidence="1" id="KW-0378">Hydrolase</keyword>
<feature type="non-terminal residue" evidence="1">
    <location>
        <position position="148"/>
    </location>
</feature>
<organism evidence="1 2">
    <name type="scientific">Clostridium perfringens</name>
    <dbReference type="NCBI Taxonomy" id="1502"/>
    <lineage>
        <taxon>Bacteria</taxon>
        <taxon>Bacillati</taxon>
        <taxon>Bacillota</taxon>
        <taxon>Clostridia</taxon>
        <taxon>Eubacteriales</taxon>
        <taxon>Clostridiaceae</taxon>
        <taxon>Clostridium</taxon>
    </lineage>
</organism>
<accession>A0AAW9IJ90</accession>
<dbReference type="AlphaFoldDB" id="A0AAW9IJ90"/>
<gene>
    <name evidence="1" type="ORF">GNF79_19090</name>
</gene>
<protein>
    <submittedName>
        <fullName evidence="1">HAD hydrolase family protein</fullName>
    </submittedName>
</protein>
<dbReference type="SUPFAM" id="SSF56784">
    <property type="entry name" value="HAD-like"/>
    <property type="match status" value="1"/>
</dbReference>
<dbReference type="Gene3D" id="3.30.1240.10">
    <property type="match status" value="1"/>
</dbReference>
<dbReference type="EMBL" id="WNVC01001051">
    <property type="protein sequence ID" value="MDZ5001124.1"/>
    <property type="molecule type" value="Genomic_DNA"/>
</dbReference>
<comment type="caution">
    <text evidence="1">The sequence shown here is derived from an EMBL/GenBank/DDBJ whole genome shotgun (WGS) entry which is preliminary data.</text>
</comment>
<dbReference type="GO" id="GO:0016791">
    <property type="term" value="F:phosphatase activity"/>
    <property type="evidence" value="ECO:0007669"/>
    <property type="project" value="UniProtKB-ARBA"/>
</dbReference>
<evidence type="ECO:0000313" key="2">
    <source>
        <dbReference type="Proteomes" id="UP001291306"/>
    </source>
</evidence>
<reference evidence="1" key="1">
    <citation type="submission" date="2019-11" db="EMBL/GenBank/DDBJ databases">
        <title>Characterization of Clostridium perfringens isolates from swine manure treated agricultural soils.</title>
        <authorList>
            <person name="Wushke S.T."/>
        </authorList>
    </citation>
    <scope>NUCLEOTIDE SEQUENCE</scope>
    <source>
        <strain evidence="1">X26</strain>
    </source>
</reference>
<dbReference type="PANTHER" id="PTHR10000:SF8">
    <property type="entry name" value="HAD SUPERFAMILY HYDROLASE-LIKE, TYPE 3"/>
    <property type="match status" value="1"/>
</dbReference>
<name>A0AAW9IJ90_CLOPF</name>